<feature type="domain" description="M23ase beta-sheet core" evidence="2">
    <location>
        <begin position="289"/>
        <end position="385"/>
    </location>
</feature>
<dbReference type="InterPro" id="IPR016047">
    <property type="entry name" value="M23ase_b-sheet_dom"/>
</dbReference>
<dbReference type="AlphaFoldDB" id="A0A3G9IYI3"/>
<proteinExistence type="predicted"/>
<accession>A0A3G9IYI3</accession>
<reference evidence="4 5" key="1">
    <citation type="submission" date="2018-11" db="EMBL/GenBank/DDBJ databases">
        <title>Complete genome sequence of Paenibacillus baekrokdamisoli strain KCTC 33723.</title>
        <authorList>
            <person name="Kang S.W."/>
            <person name="Lee K.C."/>
            <person name="Kim K.K."/>
            <person name="Kim J.S."/>
            <person name="Kim D.S."/>
            <person name="Ko S.H."/>
            <person name="Yang S.H."/>
            <person name="Lee J.S."/>
        </authorList>
    </citation>
    <scope>NUCLEOTIDE SEQUENCE [LARGE SCALE GENOMIC DNA]</scope>
    <source>
        <strain evidence="4 5">KCTC 33723</strain>
    </source>
</reference>
<evidence type="ECO:0000313" key="5">
    <source>
        <dbReference type="Proteomes" id="UP000275368"/>
    </source>
</evidence>
<feature type="domain" description="Peptidoglycan hydrolase PcsB coiled-coil" evidence="3">
    <location>
        <begin position="108"/>
        <end position="179"/>
    </location>
</feature>
<keyword evidence="1" id="KW-0732">Signal</keyword>
<keyword evidence="5" id="KW-1185">Reference proteome</keyword>
<dbReference type="OrthoDB" id="9805799at2"/>
<dbReference type="Gene3D" id="6.10.250.3150">
    <property type="match status" value="1"/>
</dbReference>
<dbReference type="RefSeq" id="WP_125663803.1">
    <property type="nucleotide sequence ID" value="NZ_AP019308.1"/>
</dbReference>
<gene>
    <name evidence="4" type="ORF">Back11_52850</name>
</gene>
<dbReference type="Pfam" id="PF01551">
    <property type="entry name" value="Peptidase_M23"/>
    <property type="match status" value="1"/>
</dbReference>
<dbReference type="Gene3D" id="2.70.70.10">
    <property type="entry name" value="Glucose Permease (Domain IIA)"/>
    <property type="match status" value="1"/>
</dbReference>
<name>A0A3G9IYI3_9BACL</name>
<dbReference type="GO" id="GO:0004222">
    <property type="term" value="F:metalloendopeptidase activity"/>
    <property type="evidence" value="ECO:0007669"/>
    <property type="project" value="TreeGrafter"/>
</dbReference>
<dbReference type="InterPro" id="IPR050570">
    <property type="entry name" value="Cell_wall_metabolism_enzyme"/>
</dbReference>
<organism evidence="4 5">
    <name type="scientific">Paenibacillus baekrokdamisoli</name>
    <dbReference type="NCBI Taxonomy" id="1712516"/>
    <lineage>
        <taxon>Bacteria</taxon>
        <taxon>Bacillati</taxon>
        <taxon>Bacillota</taxon>
        <taxon>Bacilli</taxon>
        <taxon>Bacillales</taxon>
        <taxon>Paenibacillaceae</taxon>
        <taxon>Paenibacillus</taxon>
    </lineage>
</organism>
<dbReference type="PANTHER" id="PTHR21666:SF289">
    <property type="entry name" value="L-ALA--D-GLU ENDOPEPTIDASE"/>
    <property type="match status" value="1"/>
</dbReference>
<dbReference type="KEGG" id="pbk:Back11_52850"/>
<dbReference type="Proteomes" id="UP000275368">
    <property type="component" value="Chromosome"/>
</dbReference>
<dbReference type="EMBL" id="AP019308">
    <property type="protein sequence ID" value="BBH23940.1"/>
    <property type="molecule type" value="Genomic_DNA"/>
</dbReference>
<evidence type="ECO:0000259" key="3">
    <source>
        <dbReference type="Pfam" id="PF24568"/>
    </source>
</evidence>
<dbReference type="PANTHER" id="PTHR21666">
    <property type="entry name" value="PEPTIDASE-RELATED"/>
    <property type="match status" value="1"/>
</dbReference>
<dbReference type="InterPro" id="IPR057309">
    <property type="entry name" value="PcsB_CC"/>
</dbReference>
<evidence type="ECO:0000256" key="1">
    <source>
        <dbReference type="ARBA" id="ARBA00022729"/>
    </source>
</evidence>
<dbReference type="FunFam" id="2.70.70.10:FF:000006">
    <property type="entry name" value="M23 family peptidase"/>
    <property type="match status" value="1"/>
</dbReference>
<protein>
    <submittedName>
        <fullName evidence="4">Metalloendopeptidase</fullName>
    </submittedName>
</protein>
<dbReference type="Pfam" id="PF24568">
    <property type="entry name" value="CC_PcsB"/>
    <property type="match status" value="1"/>
</dbReference>
<dbReference type="SUPFAM" id="SSF51261">
    <property type="entry name" value="Duplicated hybrid motif"/>
    <property type="match status" value="1"/>
</dbReference>
<dbReference type="CDD" id="cd12797">
    <property type="entry name" value="M23_peptidase"/>
    <property type="match status" value="1"/>
</dbReference>
<dbReference type="InterPro" id="IPR011055">
    <property type="entry name" value="Dup_hybrid_motif"/>
</dbReference>
<evidence type="ECO:0000313" key="4">
    <source>
        <dbReference type="EMBL" id="BBH23940.1"/>
    </source>
</evidence>
<sequence length="390" mass="43682">MKKGLAVLVVILLAGYIFQPFNGEASSQVDKINRELEKVKQEMSAASHNRNQADKDKQYALAMKEKTAQSVNEILAQINEVGTQLSNVQGQIDKTKESLQQAGEDLQAAEERLVSQDKLLQSRIRLMYTDGFVSYLDVLMSSTSFSDFLDRTDSLQSILGQDQDILDNHKKDKALVVKKKQEIEKSLNDVKQMYAKLGDFQSLLKDKENEKEVMVLKYKNKAEELEEISDEQEALLIKLAKKFSDLENKKKAIKTYYTGGKLGMPLRAEYRLSSPFGYRIHPVSGKKKLHAGMDMAVPKGTPIYAAESGIVIVAQWWNGYGNCVIINHGGGLWTIYGHIREGGIEVEKGQTVKRGQKIAEVGSTGISTGNHLHFEVRMNENPVNPAPYLK</sequence>
<evidence type="ECO:0000259" key="2">
    <source>
        <dbReference type="Pfam" id="PF01551"/>
    </source>
</evidence>